<protein>
    <submittedName>
        <fullName evidence="1">Uncharacterized protein</fullName>
    </submittedName>
</protein>
<proteinExistence type="predicted"/>
<gene>
    <name evidence="1" type="ORF">Glove_168g206</name>
</gene>
<dbReference type="AlphaFoldDB" id="A0A397IWB8"/>
<organism evidence="1 2">
    <name type="scientific">Diversispora epigaea</name>
    <dbReference type="NCBI Taxonomy" id="1348612"/>
    <lineage>
        <taxon>Eukaryota</taxon>
        <taxon>Fungi</taxon>
        <taxon>Fungi incertae sedis</taxon>
        <taxon>Mucoromycota</taxon>
        <taxon>Glomeromycotina</taxon>
        <taxon>Glomeromycetes</taxon>
        <taxon>Diversisporales</taxon>
        <taxon>Diversisporaceae</taxon>
        <taxon>Diversispora</taxon>
    </lineage>
</organism>
<evidence type="ECO:0000313" key="2">
    <source>
        <dbReference type="Proteomes" id="UP000266861"/>
    </source>
</evidence>
<reference evidence="1 2" key="1">
    <citation type="submission" date="2018-08" db="EMBL/GenBank/DDBJ databases">
        <title>Genome and evolution of the arbuscular mycorrhizal fungus Diversispora epigaea (formerly Glomus versiforme) and its bacterial endosymbionts.</title>
        <authorList>
            <person name="Sun X."/>
            <person name="Fei Z."/>
            <person name="Harrison M."/>
        </authorList>
    </citation>
    <scope>NUCLEOTIDE SEQUENCE [LARGE SCALE GENOMIC DNA]</scope>
    <source>
        <strain evidence="1 2">IT104</strain>
    </source>
</reference>
<keyword evidence="2" id="KW-1185">Reference proteome</keyword>
<dbReference type="EMBL" id="PQFF01000158">
    <property type="protein sequence ID" value="RHZ78066.1"/>
    <property type="molecule type" value="Genomic_DNA"/>
</dbReference>
<name>A0A397IWB8_9GLOM</name>
<comment type="caution">
    <text evidence="1">The sequence shown here is derived from an EMBL/GenBank/DDBJ whole genome shotgun (WGS) entry which is preliminary data.</text>
</comment>
<accession>A0A397IWB8</accession>
<sequence length="66" mass="7088">MARKQLLQKATLVCGGSSYRHDGSEISGHSGCYGCDSGSFACWAFSELNGFVSNGDSFDSFQLQKI</sequence>
<dbReference type="Proteomes" id="UP000266861">
    <property type="component" value="Unassembled WGS sequence"/>
</dbReference>
<evidence type="ECO:0000313" key="1">
    <source>
        <dbReference type="EMBL" id="RHZ78066.1"/>
    </source>
</evidence>